<dbReference type="InterPro" id="IPR036890">
    <property type="entry name" value="HATPase_C_sf"/>
</dbReference>
<dbReference type="InterPro" id="IPR003661">
    <property type="entry name" value="HisK_dim/P_dom"/>
</dbReference>
<evidence type="ECO:0000256" key="1">
    <source>
        <dbReference type="ARBA" id="ARBA00000085"/>
    </source>
</evidence>
<name>A0A432XPS5_9GAMM</name>
<dbReference type="GO" id="GO:0016020">
    <property type="term" value="C:membrane"/>
    <property type="evidence" value="ECO:0007669"/>
    <property type="project" value="UniProtKB-SubCell"/>
</dbReference>
<dbReference type="Pfam" id="PF08448">
    <property type="entry name" value="PAS_4"/>
    <property type="match status" value="1"/>
</dbReference>
<dbReference type="EC" id="2.7.13.3" evidence="2"/>
<dbReference type="SUPFAM" id="SSF55785">
    <property type="entry name" value="PYP-like sensor domain (PAS domain)"/>
    <property type="match status" value="1"/>
</dbReference>
<dbReference type="Gene3D" id="1.10.287.130">
    <property type="match status" value="1"/>
</dbReference>
<dbReference type="AlphaFoldDB" id="A0A432XPS5"/>
<dbReference type="NCBIfam" id="TIGR00229">
    <property type="entry name" value="sensory_box"/>
    <property type="match status" value="1"/>
</dbReference>
<dbReference type="InterPro" id="IPR036097">
    <property type="entry name" value="HisK_dim/P_sf"/>
</dbReference>
<comment type="caution">
    <text evidence="9">The sequence shown here is derived from an EMBL/GenBank/DDBJ whole genome shotgun (WGS) entry which is preliminary data.</text>
</comment>
<dbReference type="PRINTS" id="PR00344">
    <property type="entry name" value="BCTRLSENSOR"/>
</dbReference>
<evidence type="ECO:0000256" key="2">
    <source>
        <dbReference type="ARBA" id="ARBA00012438"/>
    </source>
</evidence>
<evidence type="ECO:0000259" key="8">
    <source>
        <dbReference type="PROSITE" id="PS50113"/>
    </source>
</evidence>
<dbReference type="EMBL" id="PIPT01000001">
    <property type="protein sequence ID" value="RUO50621.1"/>
    <property type="molecule type" value="Genomic_DNA"/>
</dbReference>
<dbReference type="Proteomes" id="UP000286678">
    <property type="component" value="Unassembled WGS sequence"/>
</dbReference>
<evidence type="ECO:0000313" key="10">
    <source>
        <dbReference type="Proteomes" id="UP000286678"/>
    </source>
</evidence>
<keyword evidence="10" id="KW-1185">Reference proteome</keyword>
<evidence type="ECO:0000256" key="5">
    <source>
        <dbReference type="ARBA" id="ARBA00022777"/>
    </source>
</evidence>
<dbReference type="InterPro" id="IPR013656">
    <property type="entry name" value="PAS_4"/>
</dbReference>
<comment type="catalytic activity">
    <reaction evidence="1">
        <text>ATP + protein L-histidine = ADP + protein N-phospho-L-histidine.</text>
        <dbReference type="EC" id="2.7.13.3"/>
    </reaction>
</comment>
<sequence length="359" mass="41021">MTLAKSEDLTSAHFLELLFNTIPGLAFVKNERFEIVKANDAFLAIYPADMREHVIGSTTVESYSQEDRDAFLAHDRLAFETGYNETIETILFPDGKIRKLLTKKRRFYTESGECYILGIATDITQQEEALRKLEESNKDLKSFIHIASHDLKAPLANIKQLIDWINEEHRNALSNEVRDYFDMIQVRAVRLQRLLNDLLLFSTMSQISGRYQTFNLKVMAMELLTLLDTESNFELEATDTEVTLPRREFEIVLRNLISNAIKHHDKKHGKLKVSIEDVNHDYVIEVTDDGPGVPFEFRERIFEMFTRLKSQDEVEGSGIGLAIVKRIIEKCGGSIDLKSGSSGATFKLIWPKEIAAPSD</sequence>
<dbReference type="SUPFAM" id="SSF55874">
    <property type="entry name" value="ATPase domain of HSP90 chaperone/DNA topoisomerase II/histidine kinase"/>
    <property type="match status" value="1"/>
</dbReference>
<evidence type="ECO:0000256" key="3">
    <source>
        <dbReference type="ARBA" id="ARBA00022553"/>
    </source>
</evidence>
<dbReference type="PANTHER" id="PTHR42878:SF15">
    <property type="entry name" value="BACTERIOPHYTOCHROME"/>
    <property type="match status" value="1"/>
</dbReference>
<reference evidence="10" key="1">
    <citation type="journal article" date="2018" name="Front. Microbiol.">
        <title>Genome-Based Analysis Reveals the Taxonomy and Diversity of the Family Idiomarinaceae.</title>
        <authorList>
            <person name="Liu Y."/>
            <person name="Lai Q."/>
            <person name="Shao Z."/>
        </authorList>
    </citation>
    <scope>NUCLEOTIDE SEQUENCE [LARGE SCALE GENOMIC DNA]</scope>
    <source>
        <strain evidence="10">SW15</strain>
    </source>
</reference>
<organism evidence="9 10">
    <name type="scientific">Pseudidiomarina aquimaris</name>
    <dbReference type="NCBI Taxonomy" id="641841"/>
    <lineage>
        <taxon>Bacteria</taxon>
        <taxon>Pseudomonadati</taxon>
        <taxon>Pseudomonadota</taxon>
        <taxon>Gammaproteobacteria</taxon>
        <taxon>Alteromonadales</taxon>
        <taxon>Idiomarinaceae</taxon>
        <taxon>Pseudidiomarina</taxon>
    </lineage>
</organism>
<keyword evidence="3" id="KW-0597">Phosphoprotein</keyword>
<dbReference type="SUPFAM" id="SSF47384">
    <property type="entry name" value="Homodimeric domain of signal transducing histidine kinase"/>
    <property type="match status" value="1"/>
</dbReference>
<feature type="domain" description="Histidine kinase" evidence="7">
    <location>
        <begin position="146"/>
        <end position="354"/>
    </location>
</feature>
<dbReference type="GO" id="GO:0000155">
    <property type="term" value="F:phosphorelay sensor kinase activity"/>
    <property type="evidence" value="ECO:0007669"/>
    <property type="project" value="InterPro"/>
</dbReference>
<dbReference type="InterPro" id="IPR000014">
    <property type="entry name" value="PAS"/>
</dbReference>
<protein>
    <recommendedName>
        <fullName evidence="2">histidine kinase</fullName>
        <ecNumber evidence="2">2.7.13.3</ecNumber>
    </recommendedName>
</protein>
<dbReference type="OrthoDB" id="9813151at2"/>
<accession>A0A432XPS5</accession>
<dbReference type="Gene3D" id="3.30.565.10">
    <property type="entry name" value="Histidine kinase-like ATPase, C-terminal domain"/>
    <property type="match status" value="1"/>
</dbReference>
<proteinExistence type="predicted"/>
<dbReference type="InterPro" id="IPR003594">
    <property type="entry name" value="HATPase_dom"/>
</dbReference>
<dbReference type="CDD" id="cd00075">
    <property type="entry name" value="HATPase"/>
    <property type="match status" value="1"/>
</dbReference>
<keyword evidence="4" id="KW-0808">Transferase</keyword>
<evidence type="ECO:0000256" key="6">
    <source>
        <dbReference type="ARBA" id="ARBA00023136"/>
    </source>
</evidence>
<keyword evidence="6" id="KW-0472">Membrane</keyword>
<dbReference type="Pfam" id="PF00512">
    <property type="entry name" value="HisKA"/>
    <property type="match status" value="1"/>
</dbReference>
<dbReference type="InterPro" id="IPR050351">
    <property type="entry name" value="BphY/WalK/GraS-like"/>
</dbReference>
<keyword evidence="5 9" id="KW-0418">Kinase</keyword>
<dbReference type="Pfam" id="PF02518">
    <property type="entry name" value="HATPase_c"/>
    <property type="match status" value="1"/>
</dbReference>
<gene>
    <name evidence="9" type="ORF">CWE21_00510</name>
</gene>
<dbReference type="SMART" id="SM00387">
    <property type="entry name" value="HATPase_c"/>
    <property type="match status" value="1"/>
</dbReference>
<dbReference type="PROSITE" id="PS50109">
    <property type="entry name" value="HIS_KIN"/>
    <property type="match status" value="1"/>
</dbReference>
<evidence type="ECO:0000256" key="4">
    <source>
        <dbReference type="ARBA" id="ARBA00022679"/>
    </source>
</evidence>
<dbReference type="Gene3D" id="3.30.450.20">
    <property type="entry name" value="PAS domain"/>
    <property type="match status" value="1"/>
</dbReference>
<dbReference type="InterPro" id="IPR000700">
    <property type="entry name" value="PAS-assoc_C"/>
</dbReference>
<dbReference type="GO" id="GO:0030295">
    <property type="term" value="F:protein kinase activator activity"/>
    <property type="evidence" value="ECO:0007669"/>
    <property type="project" value="TreeGrafter"/>
</dbReference>
<dbReference type="GO" id="GO:0007234">
    <property type="term" value="P:osmosensory signaling via phosphorelay pathway"/>
    <property type="evidence" value="ECO:0007669"/>
    <property type="project" value="TreeGrafter"/>
</dbReference>
<dbReference type="SMART" id="SM00388">
    <property type="entry name" value="HisKA"/>
    <property type="match status" value="1"/>
</dbReference>
<dbReference type="RefSeq" id="WP_126832139.1">
    <property type="nucleotide sequence ID" value="NZ_PIPT01000001.1"/>
</dbReference>
<evidence type="ECO:0000313" key="9">
    <source>
        <dbReference type="EMBL" id="RUO50621.1"/>
    </source>
</evidence>
<evidence type="ECO:0000259" key="7">
    <source>
        <dbReference type="PROSITE" id="PS50109"/>
    </source>
</evidence>
<dbReference type="PROSITE" id="PS50113">
    <property type="entry name" value="PAC"/>
    <property type="match status" value="1"/>
</dbReference>
<dbReference type="InterPro" id="IPR004358">
    <property type="entry name" value="Sig_transdc_His_kin-like_C"/>
</dbReference>
<feature type="domain" description="PAC" evidence="8">
    <location>
        <begin position="83"/>
        <end position="135"/>
    </location>
</feature>
<dbReference type="InterPro" id="IPR005467">
    <property type="entry name" value="His_kinase_dom"/>
</dbReference>
<dbReference type="GO" id="GO:0000156">
    <property type="term" value="F:phosphorelay response regulator activity"/>
    <property type="evidence" value="ECO:0007669"/>
    <property type="project" value="TreeGrafter"/>
</dbReference>
<dbReference type="PANTHER" id="PTHR42878">
    <property type="entry name" value="TWO-COMPONENT HISTIDINE KINASE"/>
    <property type="match status" value="1"/>
</dbReference>
<dbReference type="InterPro" id="IPR035965">
    <property type="entry name" value="PAS-like_dom_sf"/>
</dbReference>